<dbReference type="EMBL" id="JACHEK010000009">
    <property type="protein sequence ID" value="MBB6146167.1"/>
    <property type="molecule type" value="Genomic_DNA"/>
</dbReference>
<proteinExistence type="predicted"/>
<dbReference type="OrthoDB" id="97893at2"/>
<dbReference type="SUPFAM" id="SSF49464">
    <property type="entry name" value="Carboxypeptidase regulatory domain-like"/>
    <property type="match status" value="1"/>
</dbReference>
<evidence type="ECO:0000313" key="2">
    <source>
        <dbReference type="EMBL" id="MBB6146167.1"/>
    </source>
</evidence>
<name>A0A841K0Q0_9BACT</name>
<dbReference type="Proteomes" id="UP000538666">
    <property type="component" value="Unassembled WGS sequence"/>
</dbReference>
<dbReference type="AlphaFoldDB" id="A0A841K0Q0"/>
<dbReference type="RefSeq" id="WP_050058362.1">
    <property type="nucleotide sequence ID" value="NZ_JACHEK010000009.1"/>
</dbReference>
<evidence type="ECO:0000313" key="3">
    <source>
        <dbReference type="Proteomes" id="UP000538666"/>
    </source>
</evidence>
<dbReference type="Gene3D" id="2.60.40.1120">
    <property type="entry name" value="Carboxypeptidase-like, regulatory domain"/>
    <property type="match status" value="1"/>
</dbReference>
<dbReference type="SUPFAM" id="SSF56935">
    <property type="entry name" value="Porins"/>
    <property type="match status" value="1"/>
</dbReference>
<reference evidence="2 3" key="1">
    <citation type="submission" date="2020-08" db="EMBL/GenBank/DDBJ databases">
        <title>Genomic Encyclopedia of Type Strains, Phase IV (KMG-IV): sequencing the most valuable type-strain genomes for metagenomic binning, comparative biology and taxonomic classification.</title>
        <authorList>
            <person name="Goeker M."/>
        </authorList>
    </citation>
    <scope>NUCLEOTIDE SEQUENCE [LARGE SCALE GENOMIC DNA]</scope>
    <source>
        <strain evidence="2 3">DSM 103733</strain>
    </source>
</reference>
<accession>A0A841K0Q0</accession>
<dbReference type="InterPro" id="IPR057601">
    <property type="entry name" value="Oar-like_b-barrel"/>
</dbReference>
<gene>
    <name evidence="2" type="ORF">HNQ77_004139</name>
</gene>
<feature type="domain" description="TonB-dependent transporter Oar-like beta-barrel" evidence="1">
    <location>
        <begin position="258"/>
        <end position="1178"/>
    </location>
</feature>
<evidence type="ECO:0000259" key="1">
    <source>
        <dbReference type="Pfam" id="PF25183"/>
    </source>
</evidence>
<organism evidence="2 3">
    <name type="scientific">Silvibacterium bohemicum</name>
    <dbReference type="NCBI Taxonomy" id="1577686"/>
    <lineage>
        <taxon>Bacteria</taxon>
        <taxon>Pseudomonadati</taxon>
        <taxon>Acidobacteriota</taxon>
        <taxon>Terriglobia</taxon>
        <taxon>Terriglobales</taxon>
        <taxon>Acidobacteriaceae</taxon>
        <taxon>Silvibacterium</taxon>
    </lineage>
</organism>
<dbReference type="InterPro" id="IPR008969">
    <property type="entry name" value="CarboxyPept-like_regulatory"/>
</dbReference>
<sequence length="1265" mass="133460">MCNQSGRGGVCAGLSSFRAWTYTLLALLLIIPLSLHAQQYSGTITGSVTDASGAAVPGATVTVINTGNGTKVTQSSGAQGEFTFAQLSVGTYEVHVTQGNFKEYVETGIEVHTSTTTEVKAMLQVGAVSQKVTVTANAVQVQTTSAAVGEVVSGTQVRELPLSGENFVGLTQLSPGVSAAQGANFVGKGLDGGVNFSVNGNPYTNNLFLVDGVNNNDVGSNRTILIYPSVDTIAEFKMIRNSYGPEYGQASGAIISVTTRSGENQFHGGVFYSGRNDALDANNWFADHNNLGKAEERRDDYGYNISGPVMKDKLFLWWNQEWNKEIQGVPLAACVPTAAEEGGDFSGYSGGKDQCGATVPTIPAFAQAPGNPFKIANPDAAGSLIAQFYPTGPATVNGSGNNYSQLVDNHLNWSEWNVRGDYDVTKSNRATLRWTQDSWTNPAQNDGTPFWGESDFPTVDSSWSQPSKSVMAKLSSTISNTLVNDVEFGYGHNAIITTLEGTKANIVPALQAAYPATFPSSLKEKDEFFGGWGGLNPYGYINGTSGSGTTSMWNIAPYGNHEDLYTVQDNLTKVHGNHLLKTGIFWSTNEKTESNGAGADRPALPGTVYCAAGGATGPGLPACAQTNNALATILIPGTGSQPQEFSGVTENSIDGIADVHWHDIEPYVGDTWKIRRNVTIDFGFRWSFYREPFGGTSGGNTNPASNGGGNYPNQWANWSPANWSAGEAAANPGDACNGILIVPGTTPCANQMKFLAGLGVSLPLSSGTPGPNASLVQENNHSIAPRVGIAWDVFGDGRTAVRAGGGQFYERELVGIAENLARNAPFVLGINTNRSLDTVTPLTTASVSPSANKTTGGFIPNAWQWNLSVEQQVARNTTLQIGYVGNTGVHLTSMRDANALSNANWLDGAFTSGTAQNALRPANNFGMIGGFLRGGHASYNSLQALFRAQTGSFSTFQAAYTWSHSIGDVELDNSSGTVNQEATTDQYNPGLDKGNTNINRPNIFVANEVFFLPKLANYNKLVQNTAGGWEFNSIVSLAEGSSFSVFSSGASGACTNLYGPDAGQTLNGNCIPGYSSSLSALVGTGYTNNQRPLVTDVGCGTGKNGPNLLNYDHFSLMGYALGSFPGNLAPRGSCYGAPNTNMDAQLAKNWLIKERLRIKFSMDFFNIFNHPNFNSSNLESTGFTSTSPLLCGGAQQPIPGGGPTGQPCSPTNNIVTGAASGSVNTTNPSLSQPNSALNTPKGFGQAGAENLNQGRTLQYTLRLTF</sequence>
<dbReference type="Pfam" id="PF13620">
    <property type="entry name" value="CarboxypepD_reg"/>
    <property type="match status" value="1"/>
</dbReference>
<keyword evidence="3" id="KW-1185">Reference proteome</keyword>
<comment type="caution">
    <text evidence="2">The sequence shown here is derived from an EMBL/GenBank/DDBJ whole genome shotgun (WGS) entry which is preliminary data.</text>
</comment>
<protein>
    <recommendedName>
        <fullName evidence="1">TonB-dependent transporter Oar-like beta-barrel domain-containing protein</fullName>
    </recommendedName>
</protein>
<dbReference type="Pfam" id="PF25183">
    <property type="entry name" value="OMP_b-brl_4"/>
    <property type="match status" value="1"/>
</dbReference>